<dbReference type="InterPro" id="IPR023213">
    <property type="entry name" value="CAT-like_dom_sf"/>
</dbReference>
<organism evidence="5 6">
    <name type="scientific">Uncinocarpus reesii (strain UAMH 1704)</name>
    <dbReference type="NCBI Taxonomy" id="336963"/>
    <lineage>
        <taxon>Eukaryota</taxon>
        <taxon>Fungi</taxon>
        <taxon>Dikarya</taxon>
        <taxon>Ascomycota</taxon>
        <taxon>Pezizomycotina</taxon>
        <taxon>Eurotiomycetes</taxon>
        <taxon>Eurotiomycetidae</taxon>
        <taxon>Onygenales</taxon>
        <taxon>Onygenaceae</taxon>
        <taxon>Uncinocarpus</taxon>
    </lineage>
</organism>
<keyword evidence="2" id="KW-0012">Acyltransferase</keyword>
<name>C4JWI7_UNCRE</name>
<dbReference type="Gene3D" id="3.30.559.10">
    <property type="entry name" value="Chloramphenicol acetyltransferase-like domain"/>
    <property type="match status" value="2"/>
</dbReference>
<dbReference type="PANTHER" id="PTHR31896:SF64">
    <property type="entry name" value="TRICHOTHECENE 3-O-ACETYLTRANSFERASE"/>
    <property type="match status" value="1"/>
</dbReference>
<reference evidence="6" key="1">
    <citation type="journal article" date="2009" name="Genome Res.">
        <title>Comparative genomic analyses of the human fungal pathogens Coccidioides and their relatives.</title>
        <authorList>
            <person name="Sharpton T.J."/>
            <person name="Stajich J.E."/>
            <person name="Rounsley S.D."/>
            <person name="Gardner M.J."/>
            <person name="Wortman J.R."/>
            <person name="Jordar V.S."/>
            <person name="Maiti R."/>
            <person name="Kodira C.D."/>
            <person name="Neafsey D.E."/>
            <person name="Zeng Q."/>
            <person name="Hung C.-Y."/>
            <person name="McMahan C."/>
            <person name="Muszewska A."/>
            <person name="Grynberg M."/>
            <person name="Mandel M.A."/>
            <person name="Kellner E.M."/>
            <person name="Barker B.M."/>
            <person name="Galgiani J.N."/>
            <person name="Orbach M.J."/>
            <person name="Kirkland T.N."/>
            <person name="Cole G.T."/>
            <person name="Henn M.R."/>
            <person name="Birren B.W."/>
            <person name="Taylor J.W."/>
        </authorList>
    </citation>
    <scope>NUCLEOTIDE SEQUENCE [LARGE SCALE GENOMIC DNA]</scope>
    <source>
        <strain evidence="6">UAMH 1704</strain>
    </source>
</reference>
<evidence type="ECO:0000313" key="6">
    <source>
        <dbReference type="Proteomes" id="UP000002058"/>
    </source>
</evidence>
<evidence type="ECO:0000313" key="5">
    <source>
        <dbReference type="EMBL" id="EEP82064.1"/>
    </source>
</evidence>
<dbReference type="EMBL" id="CH476618">
    <property type="protein sequence ID" value="EEP82064.1"/>
    <property type="molecule type" value="Genomic_DNA"/>
</dbReference>
<dbReference type="InParanoid" id="C4JWI7"/>
<evidence type="ECO:0000256" key="3">
    <source>
        <dbReference type="SAM" id="MobiDB-lite"/>
    </source>
</evidence>
<dbReference type="GeneID" id="8442468"/>
<dbReference type="KEGG" id="ure:UREG_06929"/>
<dbReference type="PANTHER" id="PTHR31896">
    <property type="entry name" value="FAMILY REGULATORY PROTEIN, PUTATIVE (AFU_ORTHOLOGUE AFUA_3G14730)-RELATED"/>
    <property type="match status" value="1"/>
</dbReference>
<feature type="region of interest" description="Disordered" evidence="3">
    <location>
        <begin position="216"/>
        <end position="237"/>
    </location>
</feature>
<dbReference type="STRING" id="336963.C4JWI7"/>
<dbReference type="OrthoDB" id="4196197at2759"/>
<sequence length="468" mass="51814">MDEPLLVSKDRSGYYHLDILGQLPLLQIYTQICLCYAVADASSHPRIITTLTNGLERLSASFPWLAGHVVNEGSSENSSGIFKIKPLAKPPPLVVKDLRNDPSMPTMDALRHAEFPFAMLDEKVIAPRKTIPGSPDEPAFDTMPVFLLQATFISGGLLLMFVGQHGAMDMTGQGQVIDLFSKACRNEPFTPEELSSGNLDRRHVIPWLDNPYISDSDAAQQQPVKPPSHGDQPAPFPATTPPKCTWAYFIFSSRSLVALKALATSASSPPSGFISTDDALSAFIWQSISRARLPRLEPTTKSTITRAVDIRRYFNIPQMYPGVAQNLNYHTSTLQKLIEQPLGAVASQFRSAVDPKTSDIEYRTRALATLISRTPDKNTVSITANIDPSTDLMLSSWAKLDCYELDFNLGLDKPEAVRRPRLDPFDGLIYLMPKSRDGEIAVAIGLRDEDLDRLKADEEFNKYGRYIG</sequence>
<evidence type="ECO:0000259" key="4">
    <source>
        <dbReference type="Pfam" id="PF22664"/>
    </source>
</evidence>
<evidence type="ECO:0000256" key="1">
    <source>
        <dbReference type="ARBA" id="ARBA00022679"/>
    </source>
</evidence>
<gene>
    <name evidence="5" type="ORF">UREG_06929</name>
</gene>
<dbReference type="InterPro" id="IPR051283">
    <property type="entry name" value="Sec_Metabolite_Acyltrans"/>
</dbReference>
<dbReference type="GO" id="GO:0016746">
    <property type="term" value="F:acyltransferase activity"/>
    <property type="evidence" value="ECO:0007669"/>
    <property type="project" value="UniProtKB-KW"/>
</dbReference>
<dbReference type="VEuPathDB" id="FungiDB:UREG_06929"/>
<dbReference type="eggNOG" id="ENOG502SHVS">
    <property type="taxonomic scope" value="Eukaryota"/>
</dbReference>
<keyword evidence="6" id="KW-1185">Reference proteome</keyword>
<dbReference type="OMA" id="AFIWQSV"/>
<dbReference type="Pfam" id="PF22664">
    <property type="entry name" value="TRI-like_N"/>
    <property type="match status" value="1"/>
</dbReference>
<evidence type="ECO:0000256" key="2">
    <source>
        <dbReference type="ARBA" id="ARBA00023315"/>
    </source>
</evidence>
<dbReference type="FunCoup" id="C4JWI7">
    <property type="interactions" value="52"/>
</dbReference>
<dbReference type="Proteomes" id="UP000002058">
    <property type="component" value="Unassembled WGS sequence"/>
</dbReference>
<accession>C4JWI7</accession>
<feature type="domain" description="Trichothecene 3-O-acetyltransferase-like N-terminal" evidence="4">
    <location>
        <begin position="28"/>
        <end position="184"/>
    </location>
</feature>
<protein>
    <recommendedName>
        <fullName evidence="4">Trichothecene 3-O-acetyltransferase-like N-terminal domain-containing protein</fullName>
    </recommendedName>
</protein>
<keyword evidence="1" id="KW-0808">Transferase</keyword>
<dbReference type="AlphaFoldDB" id="C4JWI7"/>
<proteinExistence type="predicted"/>
<dbReference type="InterPro" id="IPR054710">
    <property type="entry name" value="Tri101-like_N"/>
</dbReference>
<dbReference type="RefSeq" id="XP_002583962.1">
    <property type="nucleotide sequence ID" value="XM_002583916.1"/>
</dbReference>
<dbReference type="HOGENOM" id="CLU_026450_5_0_1"/>